<evidence type="ECO:0000256" key="2">
    <source>
        <dbReference type="SAM" id="Phobius"/>
    </source>
</evidence>
<dbReference type="OrthoDB" id="10617283at2759"/>
<accession>A0A1E7F7D5</accession>
<organism evidence="3 4">
    <name type="scientific">Fragilariopsis cylindrus CCMP1102</name>
    <dbReference type="NCBI Taxonomy" id="635003"/>
    <lineage>
        <taxon>Eukaryota</taxon>
        <taxon>Sar</taxon>
        <taxon>Stramenopiles</taxon>
        <taxon>Ochrophyta</taxon>
        <taxon>Bacillariophyta</taxon>
        <taxon>Bacillariophyceae</taxon>
        <taxon>Bacillariophycidae</taxon>
        <taxon>Bacillariales</taxon>
        <taxon>Bacillariaceae</taxon>
        <taxon>Fragilariopsis</taxon>
    </lineage>
</organism>
<protein>
    <submittedName>
        <fullName evidence="3">Uncharacterized protein</fullName>
    </submittedName>
</protein>
<keyword evidence="4" id="KW-1185">Reference proteome</keyword>
<reference evidence="3 4" key="1">
    <citation type="submission" date="2016-09" db="EMBL/GenBank/DDBJ databases">
        <title>Extensive genetic diversity and differential bi-allelic expression allows diatom success in the polar Southern Ocean.</title>
        <authorList>
            <consortium name="DOE Joint Genome Institute"/>
            <person name="Mock T."/>
            <person name="Otillar R.P."/>
            <person name="Strauss J."/>
            <person name="Dupont C."/>
            <person name="Frickenhaus S."/>
            <person name="Maumus F."/>
            <person name="Mcmullan M."/>
            <person name="Sanges R."/>
            <person name="Schmutz J."/>
            <person name="Toseland A."/>
            <person name="Valas R."/>
            <person name="Veluchamy A."/>
            <person name="Ward B.J."/>
            <person name="Allen A."/>
            <person name="Barry K."/>
            <person name="Falciatore A."/>
            <person name="Ferrante M."/>
            <person name="Fortunato A.E."/>
            <person name="Gloeckner G."/>
            <person name="Gruber A."/>
            <person name="Hipkin R."/>
            <person name="Janech M."/>
            <person name="Kroth P."/>
            <person name="Leese F."/>
            <person name="Lindquist E."/>
            <person name="Lyon B.R."/>
            <person name="Martin J."/>
            <person name="Mayer C."/>
            <person name="Parker M."/>
            <person name="Quesneville H."/>
            <person name="Raymond J."/>
            <person name="Uhlig C."/>
            <person name="Valentin K.U."/>
            <person name="Worden A.Z."/>
            <person name="Armbrust E.V."/>
            <person name="Bowler C."/>
            <person name="Green B."/>
            <person name="Moulton V."/>
            <person name="Van Oosterhout C."/>
            <person name="Grigoriev I."/>
        </authorList>
    </citation>
    <scope>NUCLEOTIDE SEQUENCE [LARGE SCALE GENOMIC DNA]</scope>
    <source>
        <strain evidence="3 4">CCMP1102</strain>
    </source>
</reference>
<feature type="region of interest" description="Disordered" evidence="1">
    <location>
        <begin position="160"/>
        <end position="181"/>
    </location>
</feature>
<name>A0A1E7F7D5_9STRA</name>
<evidence type="ECO:0000313" key="4">
    <source>
        <dbReference type="Proteomes" id="UP000095751"/>
    </source>
</evidence>
<proteinExistence type="predicted"/>
<keyword evidence="2" id="KW-0812">Transmembrane</keyword>
<dbReference type="KEGG" id="fcy:FRACYDRAFT_242421"/>
<dbReference type="Proteomes" id="UP000095751">
    <property type="component" value="Unassembled WGS sequence"/>
</dbReference>
<dbReference type="InParanoid" id="A0A1E7F7D5"/>
<sequence>MQMITYRRQRRKLPLLDIMIAVTTLVVSISRSNFFVRAFHLDTNIMPSSTTNNIRQKQKQRQLHMNNINNNNENDILSCRIIGFYPSPTPPPKGFWGWLLKDIHQAILIESSMYKNQKLLMDFMTKDGELHPVWYNENVKLGVLLGSNIQGEVRTRVLGGGKAGRRRARRRQQEQGGGGEELIEASNNLQQNKESDYNDRILQHQDKLTSDDGTEIALLSSKMGEILQIAQSYDTNMNLYRNNCRIFCANMEREVERVNQQANTRTSNHTVTSTAILSQKNNKNNNNNNELLGRTTTPTSMILADCRWILRSFFATLLPALYPLAAIAMLYEGVIRI</sequence>
<evidence type="ECO:0000256" key="1">
    <source>
        <dbReference type="SAM" id="MobiDB-lite"/>
    </source>
</evidence>
<evidence type="ECO:0000313" key="3">
    <source>
        <dbReference type="EMBL" id="OEU14067.1"/>
    </source>
</evidence>
<feature type="region of interest" description="Disordered" evidence="1">
    <location>
        <begin position="261"/>
        <end position="294"/>
    </location>
</feature>
<feature type="transmembrane region" description="Helical" evidence="2">
    <location>
        <begin position="308"/>
        <end position="331"/>
    </location>
</feature>
<gene>
    <name evidence="3" type="ORF">FRACYDRAFT_242421</name>
</gene>
<keyword evidence="2" id="KW-1133">Transmembrane helix</keyword>
<feature type="compositionally biased region" description="Low complexity" evidence="1">
    <location>
        <begin position="280"/>
        <end position="289"/>
    </location>
</feature>
<dbReference type="EMBL" id="KV784361">
    <property type="protein sequence ID" value="OEU14067.1"/>
    <property type="molecule type" value="Genomic_DNA"/>
</dbReference>
<keyword evidence="2" id="KW-0472">Membrane</keyword>
<feature type="compositionally biased region" description="Polar residues" evidence="1">
    <location>
        <begin position="261"/>
        <end position="279"/>
    </location>
</feature>
<dbReference type="AlphaFoldDB" id="A0A1E7F7D5"/>